<evidence type="ECO:0000256" key="2">
    <source>
        <dbReference type="ARBA" id="ARBA00022801"/>
    </source>
</evidence>
<comment type="function">
    <text evidence="3">Catalyzes the hydrolysis of 10-formyltetrahydrofolate (formyl-FH4) to formate and tetrahydrofolate (FH4).</text>
</comment>
<dbReference type="InterPro" id="IPR045865">
    <property type="entry name" value="ACT-like_dom_sf"/>
</dbReference>
<comment type="pathway">
    <text evidence="3">Purine metabolism; IMP biosynthesis via de novo pathway; formate from 10-formyl-5,6,7,8-tetrahydrofolate: step 1/1.</text>
</comment>
<keyword evidence="1 3" id="KW-0554">One-carbon metabolism</keyword>
<dbReference type="NCBIfam" id="NF004684">
    <property type="entry name" value="PRK06027.1"/>
    <property type="match status" value="1"/>
</dbReference>
<dbReference type="Proteomes" id="UP000178449">
    <property type="component" value="Unassembled WGS sequence"/>
</dbReference>
<organism evidence="6 7">
    <name type="scientific">Candidatus Lambdaproteobacteria bacterium RIFOXYD2_FULL_50_16</name>
    <dbReference type="NCBI Taxonomy" id="1817772"/>
    <lineage>
        <taxon>Bacteria</taxon>
        <taxon>Pseudomonadati</taxon>
        <taxon>Pseudomonadota</taxon>
        <taxon>Candidatus Lambdaproteobacteria</taxon>
    </lineage>
</organism>
<dbReference type="InterPro" id="IPR036477">
    <property type="entry name" value="Formyl_transf_N_sf"/>
</dbReference>
<dbReference type="EC" id="3.5.1.10" evidence="3 4"/>
<dbReference type="GO" id="GO:0006189">
    <property type="term" value="P:'de novo' IMP biosynthetic process"/>
    <property type="evidence" value="ECO:0007669"/>
    <property type="project" value="UniProtKB-UniRule"/>
</dbReference>
<dbReference type="GO" id="GO:0008864">
    <property type="term" value="F:formyltetrahydrofolate deformylase activity"/>
    <property type="evidence" value="ECO:0007669"/>
    <property type="project" value="UniProtKB-UniRule"/>
</dbReference>
<dbReference type="SUPFAM" id="SSF53328">
    <property type="entry name" value="Formyltransferase"/>
    <property type="match status" value="1"/>
</dbReference>
<dbReference type="Pfam" id="PF01842">
    <property type="entry name" value="ACT"/>
    <property type="match status" value="1"/>
</dbReference>
<keyword evidence="3" id="KW-0658">Purine biosynthesis</keyword>
<accession>A0A1F6G8R4</accession>
<dbReference type="CDD" id="cd08648">
    <property type="entry name" value="FMT_core_Formyl-FH4-Hydrolase_C"/>
    <property type="match status" value="1"/>
</dbReference>
<dbReference type="GO" id="GO:0006730">
    <property type="term" value="P:one-carbon metabolic process"/>
    <property type="evidence" value="ECO:0007669"/>
    <property type="project" value="UniProtKB-KW"/>
</dbReference>
<dbReference type="PANTHER" id="PTHR42706">
    <property type="entry name" value="FORMYLTETRAHYDROFOLATE DEFORMYLASE"/>
    <property type="match status" value="1"/>
</dbReference>
<name>A0A1F6G8R4_9PROT</name>
<feature type="active site" evidence="3">
    <location>
        <position position="229"/>
    </location>
</feature>
<dbReference type="SUPFAM" id="SSF55021">
    <property type="entry name" value="ACT-like"/>
    <property type="match status" value="1"/>
</dbReference>
<dbReference type="STRING" id="1817772.A2527_01385"/>
<dbReference type="Gene3D" id="3.30.70.260">
    <property type="match status" value="1"/>
</dbReference>
<evidence type="ECO:0000256" key="1">
    <source>
        <dbReference type="ARBA" id="ARBA00022563"/>
    </source>
</evidence>
<dbReference type="UniPathway" id="UPA00074">
    <property type="reaction ID" value="UER00170"/>
</dbReference>
<dbReference type="InterPro" id="IPR041729">
    <property type="entry name" value="Formyl-FH4-Hydrolase_C"/>
</dbReference>
<dbReference type="PRINTS" id="PR01575">
    <property type="entry name" value="FFH4HYDRLASE"/>
</dbReference>
<dbReference type="AlphaFoldDB" id="A0A1F6G8R4"/>
<dbReference type="Pfam" id="PF00551">
    <property type="entry name" value="Formyl_trans_N"/>
    <property type="match status" value="1"/>
</dbReference>
<evidence type="ECO:0000313" key="6">
    <source>
        <dbReference type="EMBL" id="OGG94489.1"/>
    </source>
</evidence>
<dbReference type="Gene3D" id="3.40.50.170">
    <property type="entry name" value="Formyl transferase, N-terminal domain"/>
    <property type="match status" value="1"/>
</dbReference>
<dbReference type="CDD" id="cd04875">
    <property type="entry name" value="ACT_F4HF-DF"/>
    <property type="match status" value="1"/>
</dbReference>
<dbReference type="PROSITE" id="PS51671">
    <property type="entry name" value="ACT"/>
    <property type="match status" value="1"/>
</dbReference>
<evidence type="ECO:0000259" key="5">
    <source>
        <dbReference type="PROSITE" id="PS51671"/>
    </source>
</evidence>
<reference evidence="6 7" key="1">
    <citation type="journal article" date="2016" name="Nat. Commun.">
        <title>Thousands of microbial genomes shed light on interconnected biogeochemical processes in an aquifer system.</title>
        <authorList>
            <person name="Anantharaman K."/>
            <person name="Brown C.T."/>
            <person name="Hug L.A."/>
            <person name="Sharon I."/>
            <person name="Castelle C.J."/>
            <person name="Probst A.J."/>
            <person name="Thomas B.C."/>
            <person name="Singh A."/>
            <person name="Wilkins M.J."/>
            <person name="Karaoz U."/>
            <person name="Brodie E.L."/>
            <person name="Williams K.H."/>
            <person name="Hubbard S.S."/>
            <person name="Banfield J.F."/>
        </authorList>
    </citation>
    <scope>NUCLEOTIDE SEQUENCE [LARGE SCALE GENOMIC DNA]</scope>
</reference>
<keyword evidence="2 3" id="KW-0378">Hydrolase</keyword>
<dbReference type="EMBL" id="MFNE01000038">
    <property type="protein sequence ID" value="OGG94489.1"/>
    <property type="molecule type" value="Genomic_DNA"/>
</dbReference>
<comment type="catalytic activity">
    <reaction evidence="3">
        <text>(6R)-10-formyltetrahydrofolate + H2O = (6S)-5,6,7,8-tetrahydrofolate + formate + H(+)</text>
        <dbReference type="Rhea" id="RHEA:19833"/>
        <dbReference type="ChEBI" id="CHEBI:15377"/>
        <dbReference type="ChEBI" id="CHEBI:15378"/>
        <dbReference type="ChEBI" id="CHEBI:15740"/>
        <dbReference type="ChEBI" id="CHEBI:57453"/>
        <dbReference type="ChEBI" id="CHEBI:195366"/>
        <dbReference type="EC" id="3.5.1.10"/>
    </reaction>
</comment>
<evidence type="ECO:0000256" key="4">
    <source>
        <dbReference type="NCBIfam" id="TIGR00655"/>
    </source>
</evidence>
<dbReference type="HAMAP" id="MF_01927">
    <property type="entry name" value="PurU"/>
    <property type="match status" value="1"/>
</dbReference>
<dbReference type="PANTHER" id="PTHR42706:SF1">
    <property type="entry name" value="FORMYLTETRAHYDROFOLATE DEFORMYLASE 2, MITOCHONDRIAL"/>
    <property type="match status" value="1"/>
</dbReference>
<dbReference type="InterPro" id="IPR002376">
    <property type="entry name" value="Formyl_transf_N"/>
</dbReference>
<dbReference type="PIRSF" id="PIRSF036480">
    <property type="entry name" value="FormyFH4_hydr"/>
    <property type="match status" value="1"/>
</dbReference>
<comment type="similarity">
    <text evidence="3">Belongs to the PurU family.</text>
</comment>
<gene>
    <name evidence="3" type="primary">purU</name>
    <name evidence="6" type="ORF">A2527_01385</name>
</gene>
<proteinExistence type="inferred from homology"/>
<comment type="caution">
    <text evidence="6">The sequence shown here is derived from an EMBL/GenBank/DDBJ whole genome shotgun (WGS) entry which is preliminary data.</text>
</comment>
<evidence type="ECO:0000313" key="7">
    <source>
        <dbReference type="Proteomes" id="UP000178449"/>
    </source>
</evidence>
<feature type="domain" description="ACT" evidence="5">
    <location>
        <begin position="6"/>
        <end position="87"/>
    </location>
</feature>
<protein>
    <recommendedName>
        <fullName evidence="3 4">Formyltetrahydrofolate deformylase</fullName>
        <ecNumber evidence="3 4">3.5.1.10</ecNumber>
    </recommendedName>
    <alternativeName>
        <fullName evidence="3">Formyl-FH(4) hydrolase</fullName>
    </alternativeName>
</protein>
<dbReference type="InterPro" id="IPR044074">
    <property type="entry name" value="PurU_ACT"/>
</dbReference>
<dbReference type="InterPro" id="IPR004810">
    <property type="entry name" value="PurU"/>
</dbReference>
<dbReference type="NCBIfam" id="TIGR00655">
    <property type="entry name" value="PurU"/>
    <property type="match status" value="1"/>
</dbReference>
<sequence>MSKRAILLIHCPDQKGLVAKITDFLFKLGGNITYLDQYVDVEGARFFMRVEWELQGFKLYPDAIGPIFGKELGEPLNLTWRLYFSDQRPKVAIFCSKEPHCLDDILARKSSGEWELEIPLILSNHRLLEPTAKRFGIEFAYVPVLPEKKEEAEKAQLALLKKHQIDFIVLARYMQIISETFIEQYPNKIINIHHSFLPAFAGAKPYHAAFERGVKLIGATSHYVTADLDSGPIIEQSTTPVTHHDRIEDLIRKGRDQEKLVLAKAIWLHLNRKILVFQNRTVVFV</sequence>
<dbReference type="InterPro" id="IPR002912">
    <property type="entry name" value="ACT_dom"/>
</dbReference>
<evidence type="ECO:0000256" key="3">
    <source>
        <dbReference type="HAMAP-Rule" id="MF_01927"/>
    </source>
</evidence>